<evidence type="ECO:0000256" key="6">
    <source>
        <dbReference type="ARBA" id="ARBA00022741"/>
    </source>
</evidence>
<keyword evidence="13" id="KW-1185">Reference proteome</keyword>
<dbReference type="InterPro" id="IPR001980">
    <property type="entry name" value="PPAT"/>
</dbReference>
<keyword evidence="6" id="KW-0547">Nucleotide-binding</keyword>
<evidence type="ECO:0000256" key="5">
    <source>
        <dbReference type="ARBA" id="ARBA00022695"/>
    </source>
</evidence>
<dbReference type="Pfam" id="PF01467">
    <property type="entry name" value="CTP_transf_like"/>
    <property type="match status" value="1"/>
</dbReference>
<dbReference type="NCBIfam" id="TIGR00125">
    <property type="entry name" value="cyt_tran_rel"/>
    <property type="match status" value="1"/>
</dbReference>
<dbReference type="EC" id="2.7.7.3" evidence="1"/>
<keyword evidence="5" id="KW-0548">Nucleotidyltransferase</keyword>
<evidence type="ECO:0000259" key="11">
    <source>
        <dbReference type="Pfam" id="PF01467"/>
    </source>
</evidence>
<evidence type="ECO:0000256" key="4">
    <source>
        <dbReference type="ARBA" id="ARBA00022679"/>
    </source>
</evidence>
<gene>
    <name evidence="12" type="ORF">PCOR1329_LOCUS16922</name>
</gene>
<dbReference type="SUPFAM" id="SSF52374">
    <property type="entry name" value="Nucleotidylyl transferase"/>
    <property type="match status" value="1"/>
</dbReference>
<dbReference type="EMBL" id="CAUYUJ010005213">
    <property type="protein sequence ID" value="CAK0812677.1"/>
    <property type="molecule type" value="Genomic_DNA"/>
</dbReference>
<keyword evidence="4" id="KW-0808">Transferase</keyword>
<keyword evidence="9" id="KW-0173">Coenzyme A biosynthesis</keyword>
<evidence type="ECO:0000256" key="1">
    <source>
        <dbReference type="ARBA" id="ARBA00012392"/>
    </source>
</evidence>
<dbReference type="InterPro" id="IPR004821">
    <property type="entry name" value="Cyt_trans-like"/>
</dbReference>
<reference evidence="12" key="1">
    <citation type="submission" date="2023-10" db="EMBL/GenBank/DDBJ databases">
        <authorList>
            <person name="Chen Y."/>
            <person name="Shah S."/>
            <person name="Dougan E. K."/>
            <person name="Thang M."/>
            <person name="Chan C."/>
        </authorList>
    </citation>
    <scope>NUCLEOTIDE SEQUENCE [LARGE SCALE GENOMIC DNA]</scope>
</reference>
<dbReference type="Gene3D" id="3.40.50.620">
    <property type="entry name" value="HUPs"/>
    <property type="match status" value="1"/>
</dbReference>
<accession>A0ABN9R321</accession>
<evidence type="ECO:0000256" key="3">
    <source>
        <dbReference type="ARBA" id="ARBA00022490"/>
    </source>
</evidence>
<evidence type="ECO:0000256" key="8">
    <source>
        <dbReference type="ARBA" id="ARBA00022842"/>
    </source>
</evidence>
<sequence length="218" mass="23694">MPAAKRCHGGVCMGCLVDPVAKLWTSEPNMVRWDEARGGYPAPPSRTAAGAVIFAGSFNPPHHGHAEVMRYLAGAHESVHVVVGVNPSKVYLISAEDRKAILEGIARGIGAQNVRVHVWGGAIFRLARQLGARAFYRGIRSWEEDGKAERHLEVQNLCWPPLASCMAPMPTYYVQGPPQYNGVSSTLLRERLAAGERIDDLVPAGVAEQVRTVFARSC</sequence>
<comment type="catalytic activity">
    <reaction evidence="10">
        <text>(R)-4'-phosphopantetheine + ATP + H(+) = 3'-dephospho-CoA + diphosphate</text>
        <dbReference type="Rhea" id="RHEA:19801"/>
        <dbReference type="ChEBI" id="CHEBI:15378"/>
        <dbReference type="ChEBI" id="CHEBI:30616"/>
        <dbReference type="ChEBI" id="CHEBI:33019"/>
        <dbReference type="ChEBI" id="CHEBI:57328"/>
        <dbReference type="ChEBI" id="CHEBI:61723"/>
        <dbReference type="EC" id="2.7.7.3"/>
    </reaction>
</comment>
<proteinExistence type="predicted"/>
<feature type="domain" description="Cytidyltransferase-like" evidence="11">
    <location>
        <begin position="53"/>
        <end position="191"/>
    </location>
</feature>
<keyword evidence="7" id="KW-0067">ATP-binding</keyword>
<evidence type="ECO:0000313" key="12">
    <source>
        <dbReference type="EMBL" id="CAK0812677.1"/>
    </source>
</evidence>
<dbReference type="PANTHER" id="PTHR21342">
    <property type="entry name" value="PHOSPHOPANTETHEINE ADENYLYLTRANSFERASE"/>
    <property type="match status" value="1"/>
</dbReference>
<keyword evidence="3" id="KW-0963">Cytoplasm</keyword>
<evidence type="ECO:0000313" key="13">
    <source>
        <dbReference type="Proteomes" id="UP001189429"/>
    </source>
</evidence>
<dbReference type="Proteomes" id="UP001189429">
    <property type="component" value="Unassembled WGS sequence"/>
</dbReference>
<evidence type="ECO:0000256" key="7">
    <source>
        <dbReference type="ARBA" id="ARBA00022840"/>
    </source>
</evidence>
<organism evidence="12 13">
    <name type="scientific">Prorocentrum cordatum</name>
    <dbReference type="NCBI Taxonomy" id="2364126"/>
    <lineage>
        <taxon>Eukaryota</taxon>
        <taxon>Sar</taxon>
        <taxon>Alveolata</taxon>
        <taxon>Dinophyceae</taxon>
        <taxon>Prorocentrales</taxon>
        <taxon>Prorocentraceae</taxon>
        <taxon>Prorocentrum</taxon>
    </lineage>
</organism>
<dbReference type="InterPro" id="IPR014729">
    <property type="entry name" value="Rossmann-like_a/b/a_fold"/>
</dbReference>
<comment type="caution">
    <text evidence="12">The sequence shown here is derived from an EMBL/GenBank/DDBJ whole genome shotgun (WGS) entry which is preliminary data.</text>
</comment>
<name>A0ABN9R321_9DINO</name>
<dbReference type="PANTHER" id="PTHR21342:SF1">
    <property type="entry name" value="PHOSPHOPANTETHEINE ADENYLYLTRANSFERASE"/>
    <property type="match status" value="1"/>
</dbReference>
<evidence type="ECO:0000256" key="10">
    <source>
        <dbReference type="ARBA" id="ARBA00029346"/>
    </source>
</evidence>
<keyword evidence="8" id="KW-0460">Magnesium</keyword>
<dbReference type="PRINTS" id="PR01020">
    <property type="entry name" value="LPSBIOSNTHSS"/>
</dbReference>
<evidence type="ECO:0000256" key="9">
    <source>
        <dbReference type="ARBA" id="ARBA00022993"/>
    </source>
</evidence>
<evidence type="ECO:0000256" key="2">
    <source>
        <dbReference type="ARBA" id="ARBA00013868"/>
    </source>
</evidence>
<protein>
    <recommendedName>
        <fullName evidence="2">Phosphopantetheine adenylyltransferase</fullName>
        <ecNumber evidence="1">2.7.7.3</ecNumber>
    </recommendedName>
</protein>